<dbReference type="Gene3D" id="1.10.555.10">
    <property type="entry name" value="Rho GTPase activation protein"/>
    <property type="match status" value="1"/>
</dbReference>
<dbReference type="SMART" id="SM00324">
    <property type="entry name" value="RhoGAP"/>
    <property type="match status" value="1"/>
</dbReference>
<dbReference type="SUPFAM" id="SSF48350">
    <property type="entry name" value="GTPase activation domain, GAP"/>
    <property type="match status" value="1"/>
</dbReference>
<keyword evidence="1" id="KW-0343">GTPase activation</keyword>
<dbReference type="Pfam" id="PF00620">
    <property type="entry name" value="RhoGAP"/>
    <property type="match status" value="1"/>
</dbReference>
<sequence>MGLYRIGGVNSKVQKLMTTVFSSKAPVDMDLDPEMWDNKTITSGLKNYLRCLSEPLMTFKLHKDFIMAVKSDDQNYRVCAVHALVHKLPERNREMLELLIKHLVVVSAQNQSNLMTVSNLGVIFGPTLMRSQEETVAAMMNIKFQNIVVEILIENFNKVKPQIHVYKY</sequence>
<dbReference type="EMBL" id="CAJRST010037777">
    <property type="protein sequence ID" value="CAG5999598.1"/>
    <property type="molecule type" value="Genomic_DNA"/>
</dbReference>
<organism evidence="3 4">
    <name type="scientific">Menidia menidia</name>
    <name type="common">Atlantic silverside</name>
    <dbReference type="NCBI Taxonomy" id="238744"/>
    <lineage>
        <taxon>Eukaryota</taxon>
        <taxon>Metazoa</taxon>
        <taxon>Chordata</taxon>
        <taxon>Craniata</taxon>
        <taxon>Vertebrata</taxon>
        <taxon>Euteleostomi</taxon>
        <taxon>Actinopterygii</taxon>
        <taxon>Neopterygii</taxon>
        <taxon>Teleostei</taxon>
        <taxon>Neoteleostei</taxon>
        <taxon>Acanthomorphata</taxon>
        <taxon>Ovalentaria</taxon>
        <taxon>Atherinomorphae</taxon>
        <taxon>Atheriniformes</taxon>
        <taxon>Atherinopsidae</taxon>
        <taxon>Menidiinae</taxon>
        <taxon>Menidia</taxon>
    </lineage>
</organism>
<dbReference type="PROSITE" id="PS50238">
    <property type="entry name" value="RHOGAP"/>
    <property type="match status" value="1"/>
</dbReference>
<dbReference type="InterPro" id="IPR008936">
    <property type="entry name" value="Rho_GTPase_activation_prot"/>
</dbReference>
<evidence type="ECO:0000313" key="4">
    <source>
        <dbReference type="Proteomes" id="UP000677803"/>
    </source>
</evidence>
<gene>
    <name evidence="3" type="ORF">MMEN_LOCUS18138</name>
</gene>
<dbReference type="PANTHER" id="PTHR12552:SF3">
    <property type="entry name" value="RHO GTPASE-ACTIVATING PROTEIN 42"/>
    <property type="match status" value="1"/>
</dbReference>
<dbReference type="Proteomes" id="UP000677803">
    <property type="component" value="Unassembled WGS sequence"/>
</dbReference>
<feature type="domain" description="Rho-GAP" evidence="2">
    <location>
        <begin position="1"/>
        <end position="160"/>
    </location>
</feature>
<name>A0A8S4BQK8_9TELE</name>
<accession>A0A8S4BQK8</accession>
<dbReference type="GO" id="GO:0005096">
    <property type="term" value="F:GTPase activator activity"/>
    <property type="evidence" value="ECO:0007669"/>
    <property type="project" value="UniProtKB-KW"/>
</dbReference>
<dbReference type="AlphaFoldDB" id="A0A8S4BQK8"/>
<evidence type="ECO:0000313" key="3">
    <source>
        <dbReference type="EMBL" id="CAG5999598.1"/>
    </source>
</evidence>
<dbReference type="OrthoDB" id="8904253at2759"/>
<dbReference type="PANTHER" id="PTHR12552">
    <property type="entry name" value="OLIGOPHRENIN 1"/>
    <property type="match status" value="1"/>
</dbReference>
<dbReference type="InterPro" id="IPR047234">
    <property type="entry name" value="GRAF_fam"/>
</dbReference>
<evidence type="ECO:0000259" key="2">
    <source>
        <dbReference type="PROSITE" id="PS50238"/>
    </source>
</evidence>
<comment type="caution">
    <text evidence="3">The sequence shown here is derived from an EMBL/GenBank/DDBJ whole genome shotgun (WGS) entry which is preliminary data.</text>
</comment>
<reference evidence="3" key="1">
    <citation type="submission" date="2021-05" db="EMBL/GenBank/DDBJ databases">
        <authorList>
            <person name="Tigano A."/>
        </authorList>
    </citation>
    <scope>NUCLEOTIDE SEQUENCE</scope>
</reference>
<evidence type="ECO:0000256" key="1">
    <source>
        <dbReference type="ARBA" id="ARBA00022468"/>
    </source>
</evidence>
<protein>
    <submittedName>
        <fullName evidence="3">(Atlantic silverside) hypothetical protein</fullName>
    </submittedName>
</protein>
<proteinExistence type="predicted"/>
<dbReference type="GO" id="GO:0007165">
    <property type="term" value="P:signal transduction"/>
    <property type="evidence" value="ECO:0007669"/>
    <property type="project" value="InterPro"/>
</dbReference>
<dbReference type="FunFam" id="1.10.555.10:FF:000008">
    <property type="entry name" value="Rho GTPase-activating protein 42"/>
    <property type="match status" value="1"/>
</dbReference>
<keyword evidence="4" id="KW-1185">Reference proteome</keyword>
<dbReference type="InterPro" id="IPR000198">
    <property type="entry name" value="RhoGAP_dom"/>
</dbReference>